<evidence type="ECO:0000259" key="9">
    <source>
        <dbReference type="PROSITE" id="PS50217"/>
    </source>
</evidence>
<dbReference type="PANTHER" id="PTHR45967:SF38">
    <property type="entry name" value="G-BOX-BINDING FACTOR 2"/>
    <property type="match status" value="1"/>
</dbReference>
<dbReference type="GO" id="GO:0005634">
    <property type="term" value="C:nucleus"/>
    <property type="evidence" value="ECO:0007669"/>
    <property type="project" value="UniProtKB-SubCell"/>
</dbReference>
<evidence type="ECO:0000256" key="8">
    <source>
        <dbReference type="SAM" id="MobiDB-lite"/>
    </source>
</evidence>
<evidence type="ECO:0000256" key="6">
    <source>
        <dbReference type="ARBA" id="ARBA00023242"/>
    </source>
</evidence>
<dbReference type="EMBL" id="JAMFTS010000003">
    <property type="protein sequence ID" value="KAJ4771379.1"/>
    <property type="molecule type" value="Genomic_DNA"/>
</dbReference>
<dbReference type="Proteomes" id="UP001140206">
    <property type="component" value="Chromosome 3"/>
</dbReference>
<keyword evidence="4" id="KW-0238">DNA-binding</keyword>
<protein>
    <submittedName>
        <fullName evidence="10">G-box binding factor 3</fullName>
    </submittedName>
</protein>
<accession>A0AAV8DU15</accession>
<dbReference type="GO" id="GO:0000976">
    <property type="term" value="F:transcription cis-regulatory region binding"/>
    <property type="evidence" value="ECO:0007669"/>
    <property type="project" value="UniProtKB-ARBA"/>
</dbReference>
<dbReference type="SUPFAM" id="SSF57959">
    <property type="entry name" value="Leucine zipper domain"/>
    <property type="match status" value="1"/>
</dbReference>
<comment type="similarity">
    <text evidence="2">Belongs to the bZIP family.</text>
</comment>
<evidence type="ECO:0000256" key="1">
    <source>
        <dbReference type="ARBA" id="ARBA00004123"/>
    </source>
</evidence>
<dbReference type="FunFam" id="1.20.5.170:FF:000063">
    <property type="entry name" value="G-box binding factor 3"/>
    <property type="match status" value="1"/>
</dbReference>
<dbReference type="Pfam" id="PF07777">
    <property type="entry name" value="MFMR"/>
    <property type="match status" value="1"/>
</dbReference>
<evidence type="ECO:0000256" key="5">
    <source>
        <dbReference type="ARBA" id="ARBA00023163"/>
    </source>
</evidence>
<dbReference type="InterPro" id="IPR044827">
    <property type="entry name" value="GBF-like"/>
</dbReference>
<name>A0AAV8DU15_9POAL</name>
<feature type="compositionally biased region" description="Basic and acidic residues" evidence="8">
    <location>
        <begin position="251"/>
        <end position="282"/>
    </location>
</feature>
<sequence>MCRQNIRFCLYLLSYRYQVAMGNETTSTPSKSEKSSTPPPKEQAPIYPYPDWSAMQAYYGPGMMPPPYYSAPGHAPQHYMWAPQPMMPPYGAPYMYPHGGAYSHHTAMPFVPQPMSADSPAKSATEKENKSTVKKQKVVNCFATSPADVITEKASSEGSDDRKNETGVSVAQKRKQSSAELMSDPKFSKKASSWKDGEESGPSKLLSEAGEMTVKPLTALPPYCSASGVNPTAAAVNNGTVPPSRNAADLWYKDEREMKREKRKQSNRESARRSRLRKQAETEELAMKVESLTAENNTLRSEIGRLSQDSEKLKSENSVLQEKLKKAEAGQVVASSVVVENFLSMIDQNTNSTANRETQDTNNSGANGKLHQLLDPARRADAVAAS</sequence>
<dbReference type="PANTHER" id="PTHR45967">
    <property type="entry name" value="G-BOX-BINDING FACTOR 3-RELATED"/>
    <property type="match status" value="1"/>
</dbReference>
<keyword evidence="6" id="KW-0539">Nucleus</keyword>
<dbReference type="PROSITE" id="PS00036">
    <property type="entry name" value="BZIP_BASIC"/>
    <property type="match status" value="1"/>
</dbReference>
<feature type="domain" description="BZIP" evidence="9">
    <location>
        <begin position="257"/>
        <end position="320"/>
    </location>
</feature>
<keyword evidence="7" id="KW-0175">Coiled coil</keyword>
<feature type="region of interest" description="Disordered" evidence="8">
    <location>
        <begin position="23"/>
        <end position="45"/>
    </location>
</feature>
<proteinExistence type="inferred from homology"/>
<evidence type="ECO:0000256" key="3">
    <source>
        <dbReference type="ARBA" id="ARBA00023015"/>
    </source>
</evidence>
<dbReference type="SMART" id="SM00338">
    <property type="entry name" value="BRLZ"/>
    <property type="match status" value="1"/>
</dbReference>
<feature type="region of interest" description="Disordered" evidence="8">
    <location>
        <begin position="115"/>
        <end position="134"/>
    </location>
</feature>
<comment type="caution">
    <text evidence="10">The sequence shown here is derived from an EMBL/GenBank/DDBJ whole genome shotgun (WGS) entry which is preliminary data.</text>
</comment>
<dbReference type="AlphaFoldDB" id="A0AAV8DU15"/>
<keyword evidence="11" id="KW-1185">Reference proteome</keyword>
<feature type="region of interest" description="Disordered" evidence="8">
    <location>
        <begin position="152"/>
        <end position="209"/>
    </location>
</feature>
<reference evidence="10" key="1">
    <citation type="submission" date="2022-08" db="EMBL/GenBank/DDBJ databases">
        <authorList>
            <person name="Marques A."/>
        </authorList>
    </citation>
    <scope>NUCLEOTIDE SEQUENCE</scope>
    <source>
        <strain evidence="10">RhyPub2mFocal</strain>
        <tissue evidence="10">Leaves</tissue>
    </source>
</reference>
<evidence type="ECO:0000313" key="10">
    <source>
        <dbReference type="EMBL" id="KAJ4771379.1"/>
    </source>
</evidence>
<evidence type="ECO:0000256" key="2">
    <source>
        <dbReference type="ARBA" id="ARBA00007163"/>
    </source>
</evidence>
<dbReference type="Pfam" id="PF00170">
    <property type="entry name" value="bZIP_1"/>
    <property type="match status" value="1"/>
</dbReference>
<evidence type="ECO:0000256" key="4">
    <source>
        <dbReference type="ARBA" id="ARBA00023125"/>
    </source>
</evidence>
<dbReference type="InterPro" id="IPR046347">
    <property type="entry name" value="bZIP_sf"/>
</dbReference>
<feature type="compositionally biased region" description="Polar residues" evidence="8">
    <location>
        <begin position="350"/>
        <end position="366"/>
    </location>
</feature>
<keyword evidence="3" id="KW-0805">Transcription regulation</keyword>
<organism evidence="10 11">
    <name type="scientific">Rhynchospora pubera</name>
    <dbReference type="NCBI Taxonomy" id="906938"/>
    <lineage>
        <taxon>Eukaryota</taxon>
        <taxon>Viridiplantae</taxon>
        <taxon>Streptophyta</taxon>
        <taxon>Embryophyta</taxon>
        <taxon>Tracheophyta</taxon>
        <taxon>Spermatophyta</taxon>
        <taxon>Magnoliopsida</taxon>
        <taxon>Liliopsida</taxon>
        <taxon>Poales</taxon>
        <taxon>Cyperaceae</taxon>
        <taxon>Cyperoideae</taxon>
        <taxon>Rhynchosporeae</taxon>
        <taxon>Rhynchospora</taxon>
    </lineage>
</organism>
<dbReference type="Gene3D" id="1.20.5.170">
    <property type="match status" value="1"/>
</dbReference>
<dbReference type="GO" id="GO:0005737">
    <property type="term" value="C:cytoplasm"/>
    <property type="evidence" value="ECO:0007669"/>
    <property type="project" value="UniProtKB-ARBA"/>
</dbReference>
<comment type="subcellular location">
    <subcellularLocation>
        <location evidence="1">Nucleus</location>
    </subcellularLocation>
</comment>
<evidence type="ECO:0000313" key="11">
    <source>
        <dbReference type="Proteomes" id="UP001140206"/>
    </source>
</evidence>
<feature type="region of interest" description="Disordered" evidence="8">
    <location>
        <begin position="350"/>
        <end position="386"/>
    </location>
</feature>
<keyword evidence="5" id="KW-0804">Transcription</keyword>
<dbReference type="PROSITE" id="PS50217">
    <property type="entry name" value="BZIP"/>
    <property type="match status" value="1"/>
</dbReference>
<feature type="compositionally biased region" description="Polar residues" evidence="8">
    <location>
        <begin position="229"/>
        <end position="243"/>
    </location>
</feature>
<feature type="coiled-coil region" evidence="7">
    <location>
        <begin position="282"/>
        <end position="330"/>
    </location>
</feature>
<gene>
    <name evidence="10" type="ORF">LUZ62_055636</name>
</gene>
<dbReference type="CDD" id="cd14702">
    <property type="entry name" value="bZIP_plant_GBF1"/>
    <property type="match status" value="1"/>
</dbReference>
<dbReference type="InterPro" id="IPR012900">
    <property type="entry name" value="MFMR"/>
</dbReference>
<dbReference type="GO" id="GO:0003700">
    <property type="term" value="F:DNA-binding transcription factor activity"/>
    <property type="evidence" value="ECO:0007669"/>
    <property type="project" value="InterPro"/>
</dbReference>
<dbReference type="InterPro" id="IPR004827">
    <property type="entry name" value="bZIP"/>
</dbReference>
<feature type="region of interest" description="Disordered" evidence="8">
    <location>
        <begin position="229"/>
        <end position="282"/>
    </location>
</feature>
<feature type="compositionally biased region" description="Basic and acidic residues" evidence="8">
    <location>
        <begin position="376"/>
        <end position="386"/>
    </location>
</feature>
<feature type="compositionally biased region" description="Basic and acidic residues" evidence="8">
    <location>
        <begin position="152"/>
        <end position="165"/>
    </location>
</feature>
<dbReference type="InterPro" id="IPR045314">
    <property type="entry name" value="bZIP_plant_GBF1"/>
</dbReference>
<evidence type="ECO:0000256" key="7">
    <source>
        <dbReference type="SAM" id="Coils"/>
    </source>
</evidence>